<accession>A0A7I0HS29</accession>
<reference evidence="1 2" key="1">
    <citation type="journal article" date="2019" name="PLoS Negl. Trop. Dis.">
        <title>Revisiting the worldwide diversity of Leptospira species in the environment.</title>
        <authorList>
            <person name="Vincent A.T."/>
            <person name="Schiettekatte O."/>
            <person name="Bourhy P."/>
            <person name="Veyrier F.J."/>
            <person name="Picardeau M."/>
        </authorList>
    </citation>
    <scope>NUCLEOTIDE SEQUENCE [LARGE SCALE GENOMIC DNA]</scope>
    <source>
        <strain evidence="1 2">201800273</strain>
    </source>
</reference>
<dbReference type="Proteomes" id="UP000297641">
    <property type="component" value="Unassembled WGS sequence"/>
</dbReference>
<name>A0A7I0HS29_9LEPT</name>
<gene>
    <name evidence="1" type="ORF">EHQ43_08730</name>
</gene>
<proteinExistence type="predicted"/>
<dbReference type="EMBL" id="RQFT01000008">
    <property type="protein sequence ID" value="TGL06487.1"/>
    <property type="molecule type" value="Genomic_DNA"/>
</dbReference>
<evidence type="ECO:0008006" key="3">
    <source>
        <dbReference type="Google" id="ProtNLM"/>
    </source>
</evidence>
<evidence type="ECO:0000313" key="2">
    <source>
        <dbReference type="Proteomes" id="UP000297641"/>
    </source>
</evidence>
<dbReference type="RefSeq" id="WP_135770838.1">
    <property type="nucleotide sequence ID" value="NZ_RQFT01000008.1"/>
</dbReference>
<organism evidence="1 2">
    <name type="scientific">Leptospira bouyouniensis</name>
    <dbReference type="NCBI Taxonomy" id="2484911"/>
    <lineage>
        <taxon>Bacteria</taxon>
        <taxon>Pseudomonadati</taxon>
        <taxon>Spirochaetota</taxon>
        <taxon>Spirochaetia</taxon>
        <taxon>Leptospirales</taxon>
        <taxon>Leptospiraceae</taxon>
        <taxon>Leptospira</taxon>
    </lineage>
</organism>
<dbReference type="AlphaFoldDB" id="A0A7I0HS29"/>
<comment type="caution">
    <text evidence="1">The sequence shown here is derived from an EMBL/GenBank/DDBJ whole genome shotgun (WGS) entry which is preliminary data.</text>
</comment>
<protein>
    <recommendedName>
        <fullName evidence="3">Terminase large subunit gp17-like C-terminal domain-containing protein</fullName>
    </recommendedName>
</protein>
<evidence type="ECO:0000313" key="1">
    <source>
        <dbReference type="EMBL" id="TGL06487.1"/>
    </source>
</evidence>
<sequence length="244" mass="28750">MKLETFGDWKVLRLPAIDEQGNALWPERYPIERLQKIRALYNEKRFSGIYQQIPMDTVGTWFVDPFFSEPPDDLKMIGWWDPAFKKESKKKDFNGFGAGNVHEDLFFLKKGEIWRSDLRSTYDRVEKLYHQSGIELLHVEINQGQDALIIELENRGLRVKPHYSSDSKEFRIENYVKLNWPKIRFSHSVSSEFIKQILRYTELVKHDDAPDTLACLIKILGFGIKAKSMKNRMNFFDLLLGGDW</sequence>